<keyword evidence="6" id="KW-0732">Signal</keyword>
<dbReference type="EMBL" id="OU963904">
    <property type="protein sequence ID" value="CAH2980672.1"/>
    <property type="molecule type" value="Genomic_DNA"/>
</dbReference>
<evidence type="ECO:0000256" key="1">
    <source>
        <dbReference type="ARBA" id="ARBA00005964"/>
    </source>
</evidence>
<dbReference type="Gene3D" id="3.40.50.1820">
    <property type="entry name" value="alpha/beta hydrolase"/>
    <property type="match status" value="1"/>
</dbReference>
<proteinExistence type="inferred from homology"/>
<keyword evidence="5" id="KW-0325">Glycoprotein</keyword>
<sequence length="464" mass="51432">MSVIELLVLMIWVVAAQELEPPSLDIDYGTVQGSWSNSLRGRPYACFEGIPYAEPPVGSLRFQKPVPALPWRGVLDASNPPPECLQYQGIDKKIQGSEDCLYLNIFTPMLAPEEPLPVIVYIHGGAFLYGTGNKYFYDPSRLMDLDVVYVSINYRLGSLGFLSTGDDVVPGNNGLKDQSLALHWIKNNIHSFGGDNTSITILGASAGGASVYYHYLSPMSRGTFTRGITSSGSPLQPWAFTKHPAKYARSLAALANCTTSTSQEMVDCLISRPADVVMAAQIQMYDWTVHVFTPFVPTEEPASSENAFLTQEPQKIMQSGHIYNASLLVLSCSEEGLYPAIMFLKYPGVLKDLDSRWDQLASDIFKFNDTLPFSRHAAMAAKIRHHYFGEEPVSRETFPQIVRALGDRIFSAGLGKTVEEHAAITGQPTYLLRFSYRGQVSMTTLILGSNENYGKYDHPHTWQQ</sequence>
<dbReference type="PANTHER" id="PTHR43142">
    <property type="entry name" value="CARBOXYLIC ESTER HYDROLASE"/>
    <property type="match status" value="1"/>
</dbReference>
<evidence type="ECO:0000313" key="9">
    <source>
        <dbReference type="Proteomes" id="UP001153292"/>
    </source>
</evidence>
<comment type="similarity">
    <text evidence="1 6">Belongs to the type-B carboxylesterase/lipase family.</text>
</comment>
<evidence type="ECO:0000256" key="2">
    <source>
        <dbReference type="ARBA" id="ARBA00022487"/>
    </source>
</evidence>
<dbReference type="Proteomes" id="UP001153292">
    <property type="component" value="Chromosome 11"/>
</dbReference>
<keyword evidence="3 6" id="KW-0378">Hydrolase</keyword>
<keyword evidence="2" id="KW-0719">Serine esterase</keyword>
<feature type="chain" id="PRO_5044996726" description="Carboxylic ester hydrolase" evidence="6">
    <location>
        <begin position="17"/>
        <end position="464"/>
    </location>
</feature>
<keyword evidence="9" id="KW-1185">Reference proteome</keyword>
<dbReference type="PROSITE" id="PS00941">
    <property type="entry name" value="CARBOXYLESTERASE_B_2"/>
    <property type="match status" value="1"/>
</dbReference>
<gene>
    <name evidence="8" type="ORF">CHILSU_LOCUS1307</name>
</gene>
<evidence type="ECO:0000256" key="6">
    <source>
        <dbReference type="RuleBase" id="RU361235"/>
    </source>
</evidence>
<dbReference type="SUPFAM" id="SSF53474">
    <property type="entry name" value="alpha/beta-Hydrolases"/>
    <property type="match status" value="1"/>
</dbReference>
<keyword evidence="4" id="KW-1015">Disulfide bond</keyword>
<dbReference type="InterPro" id="IPR019826">
    <property type="entry name" value="Carboxylesterase_B_AS"/>
</dbReference>
<name>A0ABN8L164_CHISP</name>
<feature type="domain" description="Carboxylesterase type B" evidence="7">
    <location>
        <begin position="21"/>
        <end position="442"/>
    </location>
</feature>
<reference evidence="8" key="1">
    <citation type="submission" date="2021-12" db="EMBL/GenBank/DDBJ databases">
        <authorList>
            <person name="King R."/>
        </authorList>
    </citation>
    <scope>NUCLEOTIDE SEQUENCE</scope>
</reference>
<dbReference type="InterPro" id="IPR029058">
    <property type="entry name" value="AB_hydrolase_fold"/>
</dbReference>
<dbReference type="PROSITE" id="PS00122">
    <property type="entry name" value="CARBOXYLESTERASE_B_1"/>
    <property type="match status" value="1"/>
</dbReference>
<evidence type="ECO:0000256" key="4">
    <source>
        <dbReference type="ARBA" id="ARBA00023157"/>
    </source>
</evidence>
<organism evidence="8 9">
    <name type="scientific">Chilo suppressalis</name>
    <name type="common">Asiatic rice borer moth</name>
    <dbReference type="NCBI Taxonomy" id="168631"/>
    <lineage>
        <taxon>Eukaryota</taxon>
        <taxon>Metazoa</taxon>
        <taxon>Ecdysozoa</taxon>
        <taxon>Arthropoda</taxon>
        <taxon>Hexapoda</taxon>
        <taxon>Insecta</taxon>
        <taxon>Pterygota</taxon>
        <taxon>Neoptera</taxon>
        <taxon>Endopterygota</taxon>
        <taxon>Lepidoptera</taxon>
        <taxon>Glossata</taxon>
        <taxon>Ditrysia</taxon>
        <taxon>Pyraloidea</taxon>
        <taxon>Crambidae</taxon>
        <taxon>Crambinae</taxon>
        <taxon>Chilo</taxon>
    </lineage>
</organism>
<accession>A0ABN8L164</accession>
<dbReference type="InterPro" id="IPR002018">
    <property type="entry name" value="CarbesteraseB"/>
</dbReference>
<feature type="signal peptide" evidence="6">
    <location>
        <begin position="1"/>
        <end position="16"/>
    </location>
</feature>
<evidence type="ECO:0000256" key="3">
    <source>
        <dbReference type="ARBA" id="ARBA00022801"/>
    </source>
</evidence>
<dbReference type="PANTHER" id="PTHR43142:SF1">
    <property type="entry name" value="CARBOXYLIC ESTER HYDROLASE"/>
    <property type="match status" value="1"/>
</dbReference>
<evidence type="ECO:0000256" key="5">
    <source>
        <dbReference type="ARBA" id="ARBA00023180"/>
    </source>
</evidence>
<dbReference type="InterPro" id="IPR019819">
    <property type="entry name" value="Carboxylesterase_B_CS"/>
</dbReference>
<protein>
    <recommendedName>
        <fullName evidence="6">Carboxylic ester hydrolase</fullName>
        <ecNumber evidence="6">3.1.1.-</ecNumber>
    </recommendedName>
</protein>
<dbReference type="EC" id="3.1.1.-" evidence="6"/>
<evidence type="ECO:0000313" key="8">
    <source>
        <dbReference type="EMBL" id="CAH2980672.1"/>
    </source>
</evidence>
<evidence type="ECO:0000259" key="7">
    <source>
        <dbReference type="Pfam" id="PF00135"/>
    </source>
</evidence>
<dbReference type="Pfam" id="PF00135">
    <property type="entry name" value="COesterase"/>
    <property type="match status" value="1"/>
</dbReference>